<evidence type="ECO:0000313" key="1">
    <source>
        <dbReference type="EMBL" id="AQP48504.1"/>
    </source>
</evidence>
<dbReference type="AlphaFoldDB" id="A0A1Q2CQX4"/>
<name>A0A1Q2CQX4_9ACTN</name>
<dbReference type="RefSeq" id="WP_077686838.1">
    <property type="nucleotide sequence ID" value="NZ_CP019606.1"/>
</dbReference>
<sequence>MWSVLGSMDLTHARAVKDAWFEDPSGEVWPVMVLIQEFLRAGHLTDGLEPGATMQVEPMAAQIKGSDGDDWHVVCVLAQLTYTYRDQARMAYGHCERMTWIDRRWVIAAGSHPVPAPSTWPGTELAVEAGWRTWVEG</sequence>
<keyword evidence="2" id="KW-1185">Reference proteome</keyword>
<reference evidence="2" key="1">
    <citation type="submission" date="2017-02" db="EMBL/GenBank/DDBJ databases">
        <title>Tessaracoccus aquaemaris sp. nov., isolated from the intestine of a Korean rockfish, Sebastes schlegelii, in a marine aquaculture pond.</title>
        <authorList>
            <person name="Tak E.J."/>
            <person name="Bae J.-W."/>
        </authorList>
    </citation>
    <scope>NUCLEOTIDE SEQUENCE [LARGE SCALE GENOMIC DNA]</scope>
    <source>
        <strain evidence="2">NSG39</strain>
    </source>
</reference>
<accession>A0A1Q2CQX4</accession>
<gene>
    <name evidence="1" type="ORF">BW730_14295</name>
</gene>
<dbReference type="EMBL" id="CP019606">
    <property type="protein sequence ID" value="AQP48504.1"/>
    <property type="molecule type" value="Genomic_DNA"/>
</dbReference>
<protein>
    <recommendedName>
        <fullName evidence="3">SnoaL-like domain-containing protein</fullName>
    </recommendedName>
</protein>
<evidence type="ECO:0008006" key="3">
    <source>
        <dbReference type="Google" id="ProtNLM"/>
    </source>
</evidence>
<evidence type="ECO:0000313" key="2">
    <source>
        <dbReference type="Proteomes" id="UP000188145"/>
    </source>
</evidence>
<proteinExistence type="predicted"/>
<dbReference type="Proteomes" id="UP000188145">
    <property type="component" value="Chromosome"/>
</dbReference>
<dbReference type="STRING" id="1332264.BW730_14295"/>
<dbReference type="OrthoDB" id="5188560at2"/>
<dbReference type="KEGG" id="tes:BW730_14295"/>
<organism evidence="1 2">
    <name type="scientific">Tessaracoccus aquimaris</name>
    <dbReference type="NCBI Taxonomy" id="1332264"/>
    <lineage>
        <taxon>Bacteria</taxon>
        <taxon>Bacillati</taxon>
        <taxon>Actinomycetota</taxon>
        <taxon>Actinomycetes</taxon>
        <taxon>Propionibacteriales</taxon>
        <taxon>Propionibacteriaceae</taxon>
        <taxon>Tessaracoccus</taxon>
    </lineage>
</organism>